<evidence type="ECO:0000313" key="4">
    <source>
        <dbReference type="Proteomes" id="UP001551482"/>
    </source>
</evidence>
<evidence type="ECO:0000259" key="2">
    <source>
        <dbReference type="PROSITE" id="PS51819"/>
    </source>
</evidence>
<dbReference type="EMBL" id="JBEZFP010000203">
    <property type="protein sequence ID" value="MEU8139820.1"/>
    <property type="molecule type" value="Genomic_DNA"/>
</dbReference>
<sequence length="159" mass="16638">MSDATATPSAPESGDGYAVSHIGLCVADLDRTLRFYCEGLGFAPVIAYEIGNEAAAALEVPGDVRLKSQMIAKGTLVVELLHYASPGAVGVPSAQRNQLGLTHLSFIVDDVDAAAERLVAFGGTVLPETRTSMKTDESSAELVFLADPDGTRVELMKLG</sequence>
<dbReference type="PROSITE" id="PS00934">
    <property type="entry name" value="GLYOXALASE_I_1"/>
    <property type="match status" value="1"/>
</dbReference>
<reference evidence="3 4" key="1">
    <citation type="submission" date="2024-06" db="EMBL/GenBank/DDBJ databases">
        <title>The Natural Products Discovery Center: Release of the First 8490 Sequenced Strains for Exploring Actinobacteria Biosynthetic Diversity.</title>
        <authorList>
            <person name="Kalkreuter E."/>
            <person name="Kautsar S.A."/>
            <person name="Yang D."/>
            <person name="Bader C.D."/>
            <person name="Teijaro C.N."/>
            <person name="Fluegel L."/>
            <person name="Davis C.M."/>
            <person name="Simpson J.R."/>
            <person name="Lauterbach L."/>
            <person name="Steele A.D."/>
            <person name="Gui C."/>
            <person name="Meng S."/>
            <person name="Li G."/>
            <person name="Viehrig K."/>
            <person name="Ye F."/>
            <person name="Su P."/>
            <person name="Kiefer A.F."/>
            <person name="Nichols A."/>
            <person name="Cepeda A.J."/>
            <person name="Yan W."/>
            <person name="Fan B."/>
            <person name="Jiang Y."/>
            <person name="Adhikari A."/>
            <person name="Zheng C.-J."/>
            <person name="Schuster L."/>
            <person name="Cowan T.M."/>
            <person name="Smanski M.J."/>
            <person name="Chevrette M.G."/>
            <person name="De Carvalho L.P.S."/>
            <person name="Shen B."/>
        </authorList>
    </citation>
    <scope>NUCLEOTIDE SEQUENCE [LARGE SCALE GENOMIC DNA]</scope>
    <source>
        <strain evidence="3 4">NPDC048946</strain>
    </source>
</reference>
<dbReference type="InterPro" id="IPR051785">
    <property type="entry name" value="MMCE/EMCE_epimerase"/>
</dbReference>
<dbReference type="PANTHER" id="PTHR43048:SF3">
    <property type="entry name" value="METHYLMALONYL-COA EPIMERASE, MITOCHONDRIAL"/>
    <property type="match status" value="1"/>
</dbReference>
<keyword evidence="1" id="KW-0479">Metal-binding</keyword>
<evidence type="ECO:0000313" key="3">
    <source>
        <dbReference type="EMBL" id="MEU8139820.1"/>
    </source>
</evidence>
<dbReference type="Pfam" id="PF00903">
    <property type="entry name" value="Glyoxalase"/>
    <property type="match status" value="1"/>
</dbReference>
<dbReference type="SUPFAM" id="SSF54593">
    <property type="entry name" value="Glyoxalase/Bleomycin resistance protein/Dihydroxybiphenyl dioxygenase"/>
    <property type="match status" value="1"/>
</dbReference>
<dbReference type="InterPro" id="IPR029068">
    <property type="entry name" value="Glyas_Bleomycin-R_OHBP_Dase"/>
</dbReference>
<protein>
    <submittedName>
        <fullName evidence="3">VOC family protein</fullName>
    </submittedName>
</protein>
<name>A0ABV3DVQ8_9ACTN</name>
<evidence type="ECO:0000256" key="1">
    <source>
        <dbReference type="ARBA" id="ARBA00022723"/>
    </source>
</evidence>
<dbReference type="InterPro" id="IPR018146">
    <property type="entry name" value="Glyoxalase_1_CS"/>
</dbReference>
<keyword evidence="4" id="KW-1185">Reference proteome</keyword>
<organism evidence="3 4">
    <name type="scientific">Streptodolium elevatio</name>
    <dbReference type="NCBI Taxonomy" id="3157996"/>
    <lineage>
        <taxon>Bacteria</taxon>
        <taxon>Bacillati</taxon>
        <taxon>Actinomycetota</taxon>
        <taxon>Actinomycetes</taxon>
        <taxon>Kitasatosporales</taxon>
        <taxon>Streptomycetaceae</taxon>
        <taxon>Streptodolium</taxon>
    </lineage>
</organism>
<gene>
    <name evidence="3" type="ORF">AB0C36_40790</name>
</gene>
<proteinExistence type="predicted"/>
<dbReference type="InterPro" id="IPR004360">
    <property type="entry name" value="Glyas_Fos-R_dOase_dom"/>
</dbReference>
<dbReference type="PANTHER" id="PTHR43048">
    <property type="entry name" value="METHYLMALONYL-COA EPIMERASE"/>
    <property type="match status" value="1"/>
</dbReference>
<dbReference type="InterPro" id="IPR037523">
    <property type="entry name" value="VOC_core"/>
</dbReference>
<feature type="domain" description="VOC" evidence="2">
    <location>
        <begin position="18"/>
        <end position="158"/>
    </location>
</feature>
<dbReference type="RefSeq" id="WP_358364253.1">
    <property type="nucleotide sequence ID" value="NZ_JBEZFP010000203.1"/>
</dbReference>
<dbReference type="PROSITE" id="PS51819">
    <property type="entry name" value="VOC"/>
    <property type="match status" value="1"/>
</dbReference>
<dbReference type="Gene3D" id="3.10.180.10">
    <property type="entry name" value="2,3-Dihydroxybiphenyl 1,2-Dioxygenase, domain 1"/>
    <property type="match status" value="1"/>
</dbReference>
<comment type="caution">
    <text evidence="3">The sequence shown here is derived from an EMBL/GenBank/DDBJ whole genome shotgun (WGS) entry which is preliminary data.</text>
</comment>
<dbReference type="Proteomes" id="UP001551482">
    <property type="component" value="Unassembled WGS sequence"/>
</dbReference>
<accession>A0ABV3DVQ8</accession>